<name>A0ACC1Y8P2_MELAZ</name>
<dbReference type="Proteomes" id="UP001164539">
    <property type="component" value="Chromosome 4"/>
</dbReference>
<organism evidence="1 2">
    <name type="scientific">Melia azedarach</name>
    <name type="common">Chinaberry tree</name>
    <dbReference type="NCBI Taxonomy" id="155640"/>
    <lineage>
        <taxon>Eukaryota</taxon>
        <taxon>Viridiplantae</taxon>
        <taxon>Streptophyta</taxon>
        <taxon>Embryophyta</taxon>
        <taxon>Tracheophyta</taxon>
        <taxon>Spermatophyta</taxon>
        <taxon>Magnoliopsida</taxon>
        <taxon>eudicotyledons</taxon>
        <taxon>Gunneridae</taxon>
        <taxon>Pentapetalae</taxon>
        <taxon>rosids</taxon>
        <taxon>malvids</taxon>
        <taxon>Sapindales</taxon>
        <taxon>Meliaceae</taxon>
        <taxon>Melia</taxon>
    </lineage>
</organism>
<evidence type="ECO:0000313" key="2">
    <source>
        <dbReference type="Proteomes" id="UP001164539"/>
    </source>
</evidence>
<protein>
    <submittedName>
        <fullName evidence="1">Aldo/keto reductase</fullName>
    </submittedName>
</protein>
<gene>
    <name evidence="1" type="ORF">OWV82_007594</name>
</gene>
<proteinExistence type="predicted"/>
<accession>A0ACC1Y8P2</accession>
<sequence length="99" mass="11189">MYGAEWINYALKLFVESLPENSFLPSHPRFMAGNLHRNKNIYFRIENLPKKHKRTTACSTGSGMGSRTRACCCTHSCNKKSPDSATLSERNFCCCTHSP</sequence>
<reference evidence="1 2" key="1">
    <citation type="journal article" date="2023" name="Science">
        <title>Complex scaffold remodeling in plant triterpene biosynthesis.</title>
        <authorList>
            <person name="De La Pena R."/>
            <person name="Hodgson H."/>
            <person name="Liu J.C."/>
            <person name="Stephenson M.J."/>
            <person name="Martin A.C."/>
            <person name="Owen C."/>
            <person name="Harkess A."/>
            <person name="Leebens-Mack J."/>
            <person name="Jimenez L.E."/>
            <person name="Osbourn A."/>
            <person name="Sattely E.S."/>
        </authorList>
    </citation>
    <scope>NUCLEOTIDE SEQUENCE [LARGE SCALE GENOMIC DNA]</scope>
    <source>
        <strain evidence="2">cv. JPN11</strain>
        <tissue evidence="1">Leaf</tissue>
    </source>
</reference>
<dbReference type="EMBL" id="CM051397">
    <property type="protein sequence ID" value="KAJ4719652.1"/>
    <property type="molecule type" value="Genomic_DNA"/>
</dbReference>
<comment type="caution">
    <text evidence="1">The sequence shown here is derived from an EMBL/GenBank/DDBJ whole genome shotgun (WGS) entry which is preliminary data.</text>
</comment>
<evidence type="ECO:0000313" key="1">
    <source>
        <dbReference type="EMBL" id="KAJ4719652.1"/>
    </source>
</evidence>
<keyword evidence="2" id="KW-1185">Reference proteome</keyword>